<reference evidence="2" key="2">
    <citation type="submission" date="2025-08" db="UniProtKB">
        <authorList>
            <consortium name="Ensembl"/>
        </authorList>
    </citation>
    <scope>IDENTIFICATION</scope>
    <source>
        <strain evidence="2">2N</strain>
    </source>
</reference>
<dbReference type="EMBL" id="AAKN02012595">
    <property type="status" value="NOT_ANNOTATED_CDS"/>
    <property type="molecule type" value="Genomic_DNA"/>
</dbReference>
<dbReference type="AlphaFoldDB" id="A0A286XKQ3"/>
<dbReference type="VEuPathDB" id="HostDB:ENSCPOG00000001594"/>
<evidence type="ECO:0000259" key="1">
    <source>
        <dbReference type="Pfam" id="PF16092"/>
    </source>
</evidence>
<dbReference type="EMBL" id="AAKN02012597">
    <property type="status" value="NOT_ANNOTATED_CDS"/>
    <property type="molecule type" value="Genomic_DNA"/>
</dbReference>
<dbReference type="Bgee" id="ENSCPOG00000001594">
    <property type="expression patterns" value="Expressed in testis and 11 other cell types or tissues"/>
</dbReference>
<reference evidence="3" key="1">
    <citation type="journal article" date="2011" name="Nature">
        <title>A high-resolution map of human evolutionary constraint using 29 mammals.</title>
        <authorList>
            <person name="Lindblad-Toh K."/>
            <person name="Garber M."/>
            <person name="Zuk O."/>
            <person name="Lin M.F."/>
            <person name="Parker B.J."/>
            <person name="Washietl S."/>
            <person name="Kheradpour P."/>
            <person name="Ernst J."/>
            <person name="Jordan G."/>
            <person name="Mauceli E."/>
            <person name="Ward L.D."/>
            <person name="Lowe C.B."/>
            <person name="Holloway A.K."/>
            <person name="Clamp M."/>
            <person name="Gnerre S."/>
            <person name="Alfoldi J."/>
            <person name="Beal K."/>
            <person name="Chang J."/>
            <person name="Clawson H."/>
            <person name="Cuff J."/>
            <person name="Di Palma F."/>
            <person name="Fitzgerald S."/>
            <person name="Flicek P."/>
            <person name="Guttman M."/>
            <person name="Hubisz M.J."/>
            <person name="Jaffe D.B."/>
            <person name="Jungreis I."/>
            <person name="Kent W.J."/>
            <person name="Kostka D."/>
            <person name="Lara M."/>
            <person name="Martins A.L."/>
            <person name="Massingham T."/>
            <person name="Moltke I."/>
            <person name="Raney B.J."/>
            <person name="Rasmussen M.D."/>
            <person name="Robinson J."/>
            <person name="Stark A."/>
            <person name="Vilella A.J."/>
            <person name="Wen J."/>
            <person name="Xie X."/>
            <person name="Zody M.C."/>
            <person name="Baldwin J."/>
            <person name="Bloom T."/>
            <person name="Chin C.W."/>
            <person name="Heiman D."/>
            <person name="Nicol R."/>
            <person name="Nusbaum C."/>
            <person name="Young S."/>
            <person name="Wilkinson J."/>
            <person name="Worley K.C."/>
            <person name="Kovar C.L."/>
            <person name="Muzny D.M."/>
            <person name="Gibbs R.A."/>
            <person name="Cree A."/>
            <person name="Dihn H.H."/>
            <person name="Fowler G."/>
            <person name="Jhangiani S."/>
            <person name="Joshi V."/>
            <person name="Lee S."/>
            <person name="Lewis L.R."/>
            <person name="Nazareth L.V."/>
            <person name="Okwuonu G."/>
            <person name="Santibanez J."/>
            <person name="Warren W.C."/>
            <person name="Mardis E.R."/>
            <person name="Weinstock G.M."/>
            <person name="Wilson R.K."/>
            <person name="Delehaunty K."/>
            <person name="Dooling D."/>
            <person name="Fronik C."/>
            <person name="Fulton L."/>
            <person name="Fulton B."/>
            <person name="Graves T."/>
            <person name="Minx P."/>
            <person name="Sodergren E."/>
            <person name="Birney E."/>
            <person name="Margulies E.H."/>
            <person name="Herrero J."/>
            <person name="Green E.D."/>
            <person name="Haussler D."/>
            <person name="Siepel A."/>
            <person name="Goldman N."/>
            <person name="Pollard K.S."/>
            <person name="Pedersen J.S."/>
            <person name="Lander E.S."/>
            <person name="Kellis M."/>
        </authorList>
    </citation>
    <scope>NUCLEOTIDE SEQUENCE [LARGE SCALE GENOMIC DNA]</scope>
    <source>
        <strain evidence="3">2N</strain>
    </source>
</reference>
<proteinExistence type="predicted"/>
<organism evidence="2 3">
    <name type="scientific">Cavia porcellus</name>
    <name type="common">Guinea pig</name>
    <dbReference type="NCBI Taxonomy" id="10141"/>
    <lineage>
        <taxon>Eukaryota</taxon>
        <taxon>Metazoa</taxon>
        <taxon>Chordata</taxon>
        <taxon>Craniata</taxon>
        <taxon>Vertebrata</taxon>
        <taxon>Euteleostomi</taxon>
        <taxon>Mammalia</taxon>
        <taxon>Eutheria</taxon>
        <taxon>Euarchontoglires</taxon>
        <taxon>Glires</taxon>
        <taxon>Rodentia</taxon>
        <taxon>Hystricomorpha</taxon>
        <taxon>Caviidae</taxon>
        <taxon>Cavia</taxon>
    </lineage>
</organism>
<dbReference type="InterPro" id="IPR032151">
    <property type="entry name" value="CFAP61_N"/>
</dbReference>
<accession>A0A286XKQ3</accession>
<sequence length="172" mass="19728">MTERRSWPRPLSWTIPIGMWPHPRPGHQCSESLTATSPARTVFKAVPDLHFIFLIVPSYMSLGSTLVTVFNPVGSVPCLTFNEDFAVYVCHRHSHYPQLHIRKARVEDHDDLMPIFMRHDTVLKDTYGEYFLAELIEAQDQENHAVVCEGNQLPGSWYFRLCRVYGAVSPLS</sequence>
<dbReference type="Ensembl" id="ENSCPOT00000037018.1">
    <property type="protein sequence ID" value="ENSCPOP00000026090.1"/>
    <property type="gene ID" value="ENSCPOG00000001594.4"/>
</dbReference>
<keyword evidence="3" id="KW-1185">Reference proteome</keyword>
<dbReference type="Pfam" id="PF16092">
    <property type="entry name" value="CFAP61_N"/>
    <property type="match status" value="1"/>
</dbReference>
<dbReference type="PANTHER" id="PTHR21178:SF8">
    <property type="entry name" value="CILIA- AND FLAGELLA-ASSOCIATED PROTEIN 61"/>
    <property type="match status" value="1"/>
</dbReference>
<dbReference type="PANTHER" id="PTHR21178">
    <property type="entry name" value="CILIA- AND FLAGELLA-ASSOCIATED PROTEIN 61"/>
    <property type="match status" value="1"/>
</dbReference>
<dbReference type="InterPro" id="IPR038884">
    <property type="entry name" value="CFAP61"/>
</dbReference>
<protein>
    <recommendedName>
        <fullName evidence="1">Cilia- and flagella-associated protein 61 N-terminal domain-containing protein</fullName>
    </recommendedName>
</protein>
<reference evidence="2" key="3">
    <citation type="submission" date="2025-09" db="UniProtKB">
        <authorList>
            <consortium name="Ensembl"/>
        </authorList>
    </citation>
    <scope>IDENTIFICATION</scope>
    <source>
        <strain evidence="2">2N</strain>
    </source>
</reference>
<evidence type="ECO:0000313" key="2">
    <source>
        <dbReference type="Ensembl" id="ENSCPOP00000026090.1"/>
    </source>
</evidence>
<dbReference type="GeneTree" id="ENSGT00390000004987"/>
<evidence type="ECO:0000313" key="3">
    <source>
        <dbReference type="Proteomes" id="UP000005447"/>
    </source>
</evidence>
<dbReference type="EMBL" id="AAKN02012596">
    <property type="status" value="NOT_ANNOTATED_CDS"/>
    <property type="molecule type" value="Genomic_DNA"/>
</dbReference>
<name>A0A286XKQ3_CAVPO</name>
<dbReference type="Proteomes" id="UP000005447">
    <property type="component" value="Unassembled WGS sequence"/>
</dbReference>
<feature type="domain" description="Cilia- and flagella-associated protein 61 N-terminal" evidence="1">
    <location>
        <begin position="39"/>
        <end position="151"/>
    </location>
</feature>